<comment type="caution">
    <text evidence="2">The sequence shown here is derived from an EMBL/GenBank/DDBJ whole genome shotgun (WGS) entry which is preliminary data.</text>
</comment>
<dbReference type="Proteomes" id="UP001370758">
    <property type="component" value="Unassembled WGS sequence"/>
</dbReference>
<evidence type="ECO:0000259" key="1">
    <source>
        <dbReference type="Pfam" id="PF09994"/>
    </source>
</evidence>
<gene>
    <name evidence="2" type="ORF">TWF481_001602</name>
</gene>
<dbReference type="AlphaFoldDB" id="A0AAV9VVC1"/>
<dbReference type="PANTHER" id="PTHR33840:SF1">
    <property type="entry name" value="TLE1 PHOSPHOLIPASE DOMAIN-CONTAINING PROTEIN"/>
    <property type="match status" value="1"/>
</dbReference>
<dbReference type="Pfam" id="PF09994">
    <property type="entry name" value="T6SS_Tle1-like_cat"/>
    <property type="match status" value="1"/>
</dbReference>
<proteinExistence type="predicted"/>
<organism evidence="2 3">
    <name type="scientific">Arthrobotrys musiformis</name>
    <dbReference type="NCBI Taxonomy" id="47236"/>
    <lineage>
        <taxon>Eukaryota</taxon>
        <taxon>Fungi</taxon>
        <taxon>Dikarya</taxon>
        <taxon>Ascomycota</taxon>
        <taxon>Pezizomycotina</taxon>
        <taxon>Orbiliomycetes</taxon>
        <taxon>Orbiliales</taxon>
        <taxon>Orbiliaceae</taxon>
        <taxon>Arthrobotrys</taxon>
    </lineage>
</organism>
<dbReference type="PANTHER" id="PTHR33840">
    <property type="match status" value="1"/>
</dbReference>
<evidence type="ECO:0000313" key="2">
    <source>
        <dbReference type="EMBL" id="KAK6496608.1"/>
    </source>
</evidence>
<protein>
    <recommendedName>
        <fullName evidence="1">T6SS Phospholipase effector Tle1-like catalytic domain-containing protein</fullName>
    </recommendedName>
</protein>
<sequence>MASSTEGWVVGQKLQNKIIVCFDGTGNSASAVASGRQATNVSRLHDCIEEFCANGTRQRKLYISGIGTDSTSSWWLRKYNQAMGEGLDEKIQEAYNFICGAYDWTSGEDDAIILIGFSRGAFTARCLAHFILNAGLRRDDEAARSAMYQAWRGNSPPHLRLNQIREDNVKEGLGKDVTIKVCAVWDTVASIKRPWPSFIDSSFHRGIENAFQALSLHERRYYYHPIVWRRAEHAESRLEQCWFSGYHSDIGGGSDSESLAQFGLGWMMSKLEPYIGFDYLRFWNPRPLRSCWTLNSTEPLDQTSMKSYYLLLGTRERKPGIQFWSDGKVEDEVPPPAPDHLFVGEEIHQTVRFLLEFYDDLGATLGTMRNQNPPDNELIKSKEQDLKRMRPPAGPFLGATAPMQRDAVWGWDLVFTYSWWSHIIGYLSNFPNRQPSPQRIMYRMNEAELGSREKTLLQGWVWSGLAALQAYSVPGVTPTTIISDLDQFLQNQGVYRRRGS</sequence>
<accession>A0AAV9VVC1</accession>
<reference evidence="2 3" key="1">
    <citation type="submission" date="2023-08" db="EMBL/GenBank/DDBJ databases">
        <authorList>
            <person name="Palmer J.M."/>
        </authorList>
    </citation>
    <scope>NUCLEOTIDE SEQUENCE [LARGE SCALE GENOMIC DNA]</scope>
    <source>
        <strain evidence="2 3">TWF481</strain>
    </source>
</reference>
<keyword evidence="3" id="KW-1185">Reference proteome</keyword>
<dbReference type="InterPro" id="IPR018712">
    <property type="entry name" value="Tle1-like_cat"/>
</dbReference>
<name>A0AAV9VVC1_9PEZI</name>
<dbReference type="EMBL" id="JAVHJL010000010">
    <property type="protein sequence ID" value="KAK6496608.1"/>
    <property type="molecule type" value="Genomic_DNA"/>
</dbReference>
<evidence type="ECO:0000313" key="3">
    <source>
        <dbReference type="Proteomes" id="UP001370758"/>
    </source>
</evidence>
<feature type="domain" description="T6SS Phospholipase effector Tle1-like catalytic" evidence="1">
    <location>
        <begin position="17"/>
        <end position="269"/>
    </location>
</feature>